<dbReference type="SUPFAM" id="SSF53686">
    <property type="entry name" value="Tryptophan synthase beta subunit-like PLP-dependent enzymes"/>
    <property type="match status" value="1"/>
</dbReference>
<sequence length="373" mass="40081">MPHLWTRTPLIRSRHLSRLLGCSVYLKLETLQPSQSFKYRGLSLFIQEAFEKHGESVHLIIASSGNAGLAAACASQELGLRCTVYIHEGLHPDVRMGLEDVGANVVVHGHNYPDAFLGATAHVEREPGAVMVPAYDHPTVWSGHGSMIEEIAAELPNPPKAILCSVGGGGLLGGVLVGCDKVGWENVPVVALETHGSACFYHSLLLSRPSDPPYVPPDFVTPVKVSDRITLAKIVPNSRVSSLGASSPAKEVVEMALDHPGTVKCVTVPDELSMLAAMRIAAEHKFLVETACSTTIVPAYHEGTLERILGAPLTPDDSLVFIVCGGTKISVEELEEYKSDIKQMPPTKVYMNIEGDSMYLGELPVLSSFLTMG</sequence>
<dbReference type="InterPro" id="IPR050147">
    <property type="entry name" value="Ser/Thr_Dehydratase"/>
</dbReference>
<feature type="domain" description="Tryptophan synthase beta chain-like PALP" evidence="7">
    <location>
        <begin position="6"/>
        <end position="325"/>
    </location>
</feature>
<evidence type="ECO:0000256" key="2">
    <source>
        <dbReference type="ARBA" id="ARBA00010869"/>
    </source>
</evidence>
<dbReference type="EMBL" id="KV419423">
    <property type="protein sequence ID" value="KZS90113.1"/>
    <property type="molecule type" value="Genomic_DNA"/>
</dbReference>
<proteinExistence type="inferred from homology"/>
<name>A0A164QZN1_9AGAM</name>
<dbReference type="GO" id="GO:0009097">
    <property type="term" value="P:isoleucine biosynthetic process"/>
    <property type="evidence" value="ECO:0007669"/>
    <property type="project" value="TreeGrafter"/>
</dbReference>
<dbReference type="PANTHER" id="PTHR48078:SF2">
    <property type="entry name" value="CATABOLIC L-SERINE_THREONINE DEHYDRATASE"/>
    <property type="match status" value="1"/>
</dbReference>
<dbReference type="Pfam" id="PF00291">
    <property type="entry name" value="PALP"/>
    <property type="match status" value="1"/>
</dbReference>
<evidence type="ECO:0000259" key="7">
    <source>
        <dbReference type="Pfam" id="PF00291"/>
    </source>
</evidence>
<dbReference type="Gene3D" id="3.40.50.1100">
    <property type="match status" value="2"/>
</dbReference>
<dbReference type="OrthoDB" id="7773036at2759"/>
<evidence type="ECO:0000313" key="8">
    <source>
        <dbReference type="EMBL" id="KZS90113.1"/>
    </source>
</evidence>
<dbReference type="GO" id="GO:0006567">
    <property type="term" value="P:L-threonine catabolic process"/>
    <property type="evidence" value="ECO:0007669"/>
    <property type="project" value="TreeGrafter"/>
</dbReference>
<accession>A0A164QZN1</accession>
<evidence type="ECO:0000256" key="6">
    <source>
        <dbReference type="ARBA" id="ARBA00049406"/>
    </source>
</evidence>
<evidence type="ECO:0000256" key="5">
    <source>
        <dbReference type="ARBA" id="ARBA00023239"/>
    </source>
</evidence>
<organism evidence="8 9">
    <name type="scientific">Sistotremastrum niveocremeum HHB9708</name>
    <dbReference type="NCBI Taxonomy" id="1314777"/>
    <lineage>
        <taxon>Eukaryota</taxon>
        <taxon>Fungi</taxon>
        <taxon>Dikarya</taxon>
        <taxon>Basidiomycota</taxon>
        <taxon>Agaricomycotina</taxon>
        <taxon>Agaricomycetes</taxon>
        <taxon>Sistotremastrales</taxon>
        <taxon>Sistotremastraceae</taxon>
        <taxon>Sertulicium</taxon>
        <taxon>Sertulicium niveocremeum</taxon>
    </lineage>
</organism>
<keyword evidence="4" id="KW-0663">Pyridoxal phosphate</keyword>
<dbReference type="GO" id="GO:0004794">
    <property type="term" value="F:threonine deaminase activity"/>
    <property type="evidence" value="ECO:0007669"/>
    <property type="project" value="TreeGrafter"/>
</dbReference>
<evidence type="ECO:0000256" key="3">
    <source>
        <dbReference type="ARBA" id="ARBA00012093"/>
    </source>
</evidence>
<comment type="similarity">
    <text evidence="2">Belongs to the serine/threonine dehydratase family.</text>
</comment>
<reference evidence="8 9" key="1">
    <citation type="journal article" date="2016" name="Mol. Biol. Evol.">
        <title>Comparative Genomics of Early-Diverging Mushroom-Forming Fungi Provides Insights into the Origins of Lignocellulose Decay Capabilities.</title>
        <authorList>
            <person name="Nagy L.G."/>
            <person name="Riley R."/>
            <person name="Tritt A."/>
            <person name="Adam C."/>
            <person name="Daum C."/>
            <person name="Floudas D."/>
            <person name="Sun H."/>
            <person name="Yadav J.S."/>
            <person name="Pangilinan J."/>
            <person name="Larsson K.H."/>
            <person name="Matsuura K."/>
            <person name="Barry K."/>
            <person name="Labutti K."/>
            <person name="Kuo R."/>
            <person name="Ohm R.A."/>
            <person name="Bhattacharya S.S."/>
            <person name="Shirouzu T."/>
            <person name="Yoshinaga Y."/>
            <person name="Martin F.M."/>
            <person name="Grigoriev I.V."/>
            <person name="Hibbett D.S."/>
        </authorList>
    </citation>
    <scope>NUCLEOTIDE SEQUENCE [LARGE SCALE GENOMIC DNA]</scope>
    <source>
        <strain evidence="8 9">HHB9708</strain>
    </source>
</reference>
<protein>
    <recommendedName>
        <fullName evidence="3">L-serine ammonia-lyase</fullName>
        <ecNumber evidence="3">4.3.1.17</ecNumber>
    </recommendedName>
</protein>
<dbReference type="Proteomes" id="UP000076722">
    <property type="component" value="Unassembled WGS sequence"/>
</dbReference>
<evidence type="ECO:0000313" key="9">
    <source>
        <dbReference type="Proteomes" id="UP000076722"/>
    </source>
</evidence>
<dbReference type="InterPro" id="IPR001926">
    <property type="entry name" value="TrpB-like_PALP"/>
</dbReference>
<keyword evidence="9" id="KW-1185">Reference proteome</keyword>
<dbReference type="AlphaFoldDB" id="A0A164QZN1"/>
<evidence type="ECO:0000256" key="1">
    <source>
        <dbReference type="ARBA" id="ARBA00001933"/>
    </source>
</evidence>
<evidence type="ECO:0000256" key="4">
    <source>
        <dbReference type="ARBA" id="ARBA00022898"/>
    </source>
</evidence>
<dbReference type="EC" id="4.3.1.17" evidence="3"/>
<comment type="cofactor">
    <cofactor evidence="1">
        <name>pyridoxal 5'-phosphate</name>
        <dbReference type="ChEBI" id="CHEBI:597326"/>
    </cofactor>
</comment>
<keyword evidence="5" id="KW-0456">Lyase</keyword>
<dbReference type="GO" id="GO:0006565">
    <property type="term" value="P:L-serine catabolic process"/>
    <property type="evidence" value="ECO:0007669"/>
    <property type="project" value="TreeGrafter"/>
</dbReference>
<comment type="catalytic activity">
    <reaction evidence="6">
        <text>L-serine = pyruvate + NH4(+)</text>
        <dbReference type="Rhea" id="RHEA:19169"/>
        <dbReference type="ChEBI" id="CHEBI:15361"/>
        <dbReference type="ChEBI" id="CHEBI:28938"/>
        <dbReference type="ChEBI" id="CHEBI:33384"/>
        <dbReference type="EC" id="4.3.1.17"/>
    </reaction>
</comment>
<dbReference type="GO" id="GO:0003941">
    <property type="term" value="F:L-serine ammonia-lyase activity"/>
    <property type="evidence" value="ECO:0007669"/>
    <property type="project" value="UniProtKB-EC"/>
</dbReference>
<dbReference type="PANTHER" id="PTHR48078">
    <property type="entry name" value="THREONINE DEHYDRATASE, MITOCHONDRIAL-RELATED"/>
    <property type="match status" value="1"/>
</dbReference>
<dbReference type="InterPro" id="IPR036052">
    <property type="entry name" value="TrpB-like_PALP_sf"/>
</dbReference>
<gene>
    <name evidence="8" type="ORF">SISNIDRAFT_488644</name>
</gene>